<dbReference type="Gene3D" id="3.10.180.10">
    <property type="entry name" value="2,3-Dihydroxybiphenyl 1,2-Dioxygenase, domain 1"/>
    <property type="match status" value="1"/>
</dbReference>
<dbReference type="PROSITE" id="PS51819">
    <property type="entry name" value="VOC"/>
    <property type="match status" value="1"/>
</dbReference>
<dbReference type="OrthoDB" id="9792323at2"/>
<evidence type="ECO:0000259" key="1">
    <source>
        <dbReference type="PROSITE" id="PS51819"/>
    </source>
</evidence>
<dbReference type="InterPro" id="IPR037523">
    <property type="entry name" value="VOC_core"/>
</dbReference>
<dbReference type="HOGENOM" id="CLU_127592_1_0_6"/>
<feature type="domain" description="VOC" evidence="1">
    <location>
        <begin position="6"/>
        <end position="116"/>
    </location>
</feature>
<dbReference type="EMBL" id="AAPI01000005">
    <property type="protein sequence ID" value="EAS46750.1"/>
    <property type="molecule type" value="Genomic_DNA"/>
</dbReference>
<dbReference type="CDD" id="cd07247">
    <property type="entry name" value="SgaA_N_like"/>
    <property type="match status" value="1"/>
</dbReference>
<dbReference type="PANTHER" id="PTHR33993:SF1">
    <property type="entry name" value="GLYOXALASE FAMILY PROTEIN"/>
    <property type="match status" value="1"/>
</dbReference>
<sequence>MSKHETINYLEIPSRNLAASKAFFSAVFDWTFTDYGLEYTAFSNAGIDGGFYASDLTASTETGSVLVVFYSHNLEATQIKIEAAGGMIVKPIFSFPGGRRFQFTEPAGSEFAIWSDLTVNESI</sequence>
<evidence type="ECO:0000313" key="3">
    <source>
        <dbReference type="Proteomes" id="UP000005555"/>
    </source>
</evidence>
<accession>Q1YR58</accession>
<protein>
    <recommendedName>
        <fullName evidence="1">VOC domain-containing protein</fullName>
    </recommendedName>
</protein>
<name>Q1YR58_9GAMM</name>
<comment type="caution">
    <text evidence="2">The sequence shown here is derived from an EMBL/GenBank/DDBJ whole genome shotgun (WGS) entry which is preliminary data.</text>
</comment>
<dbReference type="SUPFAM" id="SSF54593">
    <property type="entry name" value="Glyoxalase/Bleomycin resistance protein/Dihydroxybiphenyl dioxygenase"/>
    <property type="match status" value="1"/>
</dbReference>
<dbReference type="PANTHER" id="PTHR33993">
    <property type="entry name" value="GLYOXALASE-RELATED"/>
    <property type="match status" value="1"/>
</dbReference>
<proteinExistence type="predicted"/>
<dbReference type="eggNOG" id="COG3324">
    <property type="taxonomic scope" value="Bacteria"/>
</dbReference>
<organism evidence="2 3">
    <name type="scientific">gamma proteobacterium HTCC2207</name>
    <dbReference type="NCBI Taxonomy" id="314287"/>
    <lineage>
        <taxon>Bacteria</taxon>
        <taxon>Pseudomonadati</taxon>
        <taxon>Pseudomonadota</taxon>
        <taxon>Gammaproteobacteria</taxon>
        <taxon>Cellvibrionales</taxon>
        <taxon>Porticoccaceae</taxon>
        <taxon>SAR92 clade</taxon>
    </lineage>
</organism>
<dbReference type="InterPro" id="IPR029068">
    <property type="entry name" value="Glyas_Bleomycin-R_OHBP_Dase"/>
</dbReference>
<evidence type="ECO:0000313" key="2">
    <source>
        <dbReference type="EMBL" id="EAS46750.1"/>
    </source>
</evidence>
<dbReference type="Pfam" id="PF00903">
    <property type="entry name" value="Glyoxalase"/>
    <property type="match status" value="1"/>
</dbReference>
<dbReference type="InterPro" id="IPR052164">
    <property type="entry name" value="Anthracycline_SecMetBiosynth"/>
</dbReference>
<gene>
    <name evidence="2" type="ORF">GB2207_03899</name>
</gene>
<dbReference type="AlphaFoldDB" id="Q1YR58"/>
<dbReference type="STRING" id="314287.GB2207_03899"/>
<dbReference type="Proteomes" id="UP000005555">
    <property type="component" value="Unassembled WGS sequence"/>
</dbReference>
<dbReference type="InterPro" id="IPR004360">
    <property type="entry name" value="Glyas_Fos-R_dOase_dom"/>
</dbReference>
<keyword evidence="3" id="KW-1185">Reference proteome</keyword>
<reference evidence="2 3" key="1">
    <citation type="submission" date="2006-03" db="EMBL/GenBank/DDBJ databases">
        <authorList>
            <person name="Giovannoni S.J."/>
            <person name="Cho J.-C."/>
            <person name="Ferriera S."/>
            <person name="Johnson J."/>
            <person name="Kravitz S."/>
            <person name="Halpern A."/>
            <person name="Remington K."/>
            <person name="Beeson K."/>
            <person name="Tran B."/>
            <person name="Rogers Y.-H."/>
            <person name="Friedman R."/>
            <person name="Venter J.C."/>
        </authorList>
    </citation>
    <scope>NUCLEOTIDE SEQUENCE [LARGE SCALE GENOMIC DNA]</scope>
    <source>
        <strain evidence="2 3">HTCC2207</strain>
    </source>
</reference>